<dbReference type="RefSeq" id="WP_104418008.1">
    <property type="nucleotide sequence ID" value="NZ_PTJC01000005.1"/>
</dbReference>
<dbReference type="EMBL" id="PTJC01000005">
    <property type="protein sequence ID" value="PPK87402.1"/>
    <property type="molecule type" value="Genomic_DNA"/>
</dbReference>
<name>A0A2S6I7B7_9BACT</name>
<keyword evidence="2" id="KW-1185">Reference proteome</keyword>
<gene>
    <name evidence="1" type="ORF">CLV84_0342</name>
</gene>
<sequence length="162" mass="17600">MLKTLLTLLIFTTVIFQAAGQELVVRQVNGTSVFARNNEILATREVIRLLPDGSKEQRLLRGSRFHGTLAIATAGVGLVYLGVGILRTPEHFEEDPGFDALDQMIIGLGWLGVSACHFQIGKHKARRAVAMFNTSSVPEGPDTGMQFRLGAQPNGLGLALRF</sequence>
<organism evidence="1 2">
    <name type="scientific">Neolewinella xylanilytica</name>
    <dbReference type="NCBI Taxonomy" id="1514080"/>
    <lineage>
        <taxon>Bacteria</taxon>
        <taxon>Pseudomonadati</taxon>
        <taxon>Bacteroidota</taxon>
        <taxon>Saprospiria</taxon>
        <taxon>Saprospirales</taxon>
        <taxon>Lewinellaceae</taxon>
        <taxon>Neolewinella</taxon>
    </lineage>
</organism>
<protein>
    <submittedName>
        <fullName evidence="1">Uncharacterized protein</fullName>
    </submittedName>
</protein>
<accession>A0A2S6I7B7</accession>
<dbReference type="AlphaFoldDB" id="A0A2S6I7B7"/>
<dbReference type="Proteomes" id="UP000237662">
    <property type="component" value="Unassembled WGS sequence"/>
</dbReference>
<proteinExistence type="predicted"/>
<comment type="caution">
    <text evidence="1">The sequence shown here is derived from an EMBL/GenBank/DDBJ whole genome shotgun (WGS) entry which is preliminary data.</text>
</comment>
<reference evidence="1 2" key="1">
    <citation type="submission" date="2018-02" db="EMBL/GenBank/DDBJ databases">
        <title>Genomic Encyclopedia of Archaeal and Bacterial Type Strains, Phase II (KMG-II): from individual species to whole genera.</title>
        <authorList>
            <person name="Goeker M."/>
        </authorList>
    </citation>
    <scope>NUCLEOTIDE SEQUENCE [LARGE SCALE GENOMIC DNA]</scope>
    <source>
        <strain evidence="1 2">DSM 29526</strain>
    </source>
</reference>
<evidence type="ECO:0000313" key="2">
    <source>
        <dbReference type="Proteomes" id="UP000237662"/>
    </source>
</evidence>
<evidence type="ECO:0000313" key="1">
    <source>
        <dbReference type="EMBL" id="PPK87402.1"/>
    </source>
</evidence>